<dbReference type="PROSITE" id="PS50144">
    <property type="entry name" value="MATH"/>
    <property type="match status" value="2"/>
</dbReference>
<dbReference type="SMART" id="SM00061">
    <property type="entry name" value="MATH"/>
    <property type="match status" value="2"/>
</dbReference>
<proteinExistence type="predicted"/>
<dbReference type="Proteomes" id="UP001558713">
    <property type="component" value="Unassembled WGS sequence"/>
</dbReference>
<accession>A0ABD1BEZ1</accession>
<dbReference type="AlphaFoldDB" id="A0ABD1BEZ1"/>
<dbReference type="FunFam" id="2.60.210.10:FF:000013">
    <property type="entry name" value="TRAF-like family protein"/>
    <property type="match status" value="1"/>
</dbReference>
<protein>
    <submittedName>
        <fullName evidence="3">MATH domain and coiled-coil domain-containing protein</fullName>
    </submittedName>
</protein>
<dbReference type="Gene3D" id="2.60.210.10">
    <property type="entry name" value="Apoptosis, Tumor Necrosis Factor Receptor Associated Protein 2, Chain A"/>
    <property type="match status" value="2"/>
</dbReference>
<comment type="caution">
    <text evidence="3">The sequence shown here is derived from an EMBL/GenBank/DDBJ whole genome shotgun (WGS) entry which is preliminary data.</text>
</comment>
<evidence type="ECO:0000313" key="3">
    <source>
        <dbReference type="EMBL" id="KAL1209716.1"/>
    </source>
</evidence>
<dbReference type="PANTHER" id="PTHR46162:SF5">
    <property type="entry name" value="T23K8.6-RELATED"/>
    <property type="match status" value="1"/>
</dbReference>
<dbReference type="Pfam" id="PF22486">
    <property type="entry name" value="MATH_2"/>
    <property type="match status" value="2"/>
</dbReference>
<keyword evidence="4" id="KW-1185">Reference proteome</keyword>
<evidence type="ECO:0000313" key="2">
    <source>
        <dbReference type="EMBL" id="KAL1191835.1"/>
    </source>
</evidence>
<sequence length="307" mass="35657">MGSSVTYSTVVKNWREHPPFSYSLKINKISELNIDKYESHRFSSGGYNWRLVIYPKGNEKDNGKGFISMYVKLDNTCLSSTKPMEVFAYLMFFVYNKKENKYFTIQDVEVKRFNALRTVWGLSQVVSLETFNKPENGYIFDGEQCEFGVDVMVASPSTKWEVVSFNEKLYFPKFSWSVKNFSVLKDKFYLSNRFSMGGREWDLQLYPKGDSNGAEGKWLSIFLRLADNKTLMTDAKIYVRALLKIVDPRGSNHLTNEINNWYTETSKVWGFSQCISLDKLRKTYLDLEDTLNVEIEFKVVSVTKLSA</sequence>
<gene>
    <name evidence="3" type="ORF">V5N11_004870</name>
    <name evidence="2" type="ORF">V5N11_019044</name>
</gene>
<dbReference type="InterPro" id="IPR008974">
    <property type="entry name" value="TRAF-like"/>
</dbReference>
<feature type="domain" description="MATH" evidence="1">
    <location>
        <begin position="19"/>
        <end position="151"/>
    </location>
</feature>
<reference evidence="3 4" key="1">
    <citation type="submission" date="2024-04" db="EMBL/GenBank/DDBJ databases">
        <title>Genome assembly C_amara_ONT_v2.</title>
        <authorList>
            <person name="Yant L."/>
            <person name="Moore C."/>
            <person name="Slenker M."/>
        </authorList>
    </citation>
    <scope>NUCLEOTIDE SEQUENCE [LARGE SCALE GENOMIC DNA]</scope>
    <source>
        <tissue evidence="3">Leaf</tissue>
    </source>
</reference>
<feature type="domain" description="MATH" evidence="1">
    <location>
        <begin position="171"/>
        <end position="297"/>
    </location>
</feature>
<dbReference type="InterPro" id="IPR002083">
    <property type="entry name" value="MATH/TRAF_dom"/>
</dbReference>
<organism evidence="3 4">
    <name type="scientific">Cardamine amara subsp. amara</name>
    <dbReference type="NCBI Taxonomy" id="228776"/>
    <lineage>
        <taxon>Eukaryota</taxon>
        <taxon>Viridiplantae</taxon>
        <taxon>Streptophyta</taxon>
        <taxon>Embryophyta</taxon>
        <taxon>Tracheophyta</taxon>
        <taxon>Spermatophyta</taxon>
        <taxon>Magnoliopsida</taxon>
        <taxon>eudicotyledons</taxon>
        <taxon>Gunneridae</taxon>
        <taxon>Pentapetalae</taxon>
        <taxon>rosids</taxon>
        <taxon>malvids</taxon>
        <taxon>Brassicales</taxon>
        <taxon>Brassicaceae</taxon>
        <taxon>Cardamineae</taxon>
        <taxon>Cardamine</taxon>
    </lineage>
</organism>
<name>A0ABD1BEZ1_CARAN</name>
<evidence type="ECO:0000313" key="4">
    <source>
        <dbReference type="Proteomes" id="UP001558713"/>
    </source>
</evidence>
<dbReference type="EMBL" id="JBANAX010000841">
    <property type="protein sequence ID" value="KAL1191835.1"/>
    <property type="molecule type" value="Genomic_DNA"/>
</dbReference>
<dbReference type="EMBL" id="JBANAX010000408">
    <property type="protein sequence ID" value="KAL1209716.1"/>
    <property type="molecule type" value="Genomic_DNA"/>
</dbReference>
<dbReference type="PANTHER" id="PTHR46162">
    <property type="entry name" value="TRAF-LIKE FAMILY PROTEIN"/>
    <property type="match status" value="1"/>
</dbReference>
<evidence type="ECO:0000259" key="1">
    <source>
        <dbReference type="PROSITE" id="PS50144"/>
    </source>
</evidence>
<dbReference type="SUPFAM" id="SSF49599">
    <property type="entry name" value="TRAF domain-like"/>
    <property type="match status" value="2"/>
</dbReference>
<dbReference type="CDD" id="cd00121">
    <property type="entry name" value="MATH"/>
    <property type="match status" value="2"/>
</dbReference>